<keyword evidence="15" id="KW-1185">Reference proteome</keyword>
<accession>A0A934MGY8</accession>
<name>A0A934MGY8_9RHOB</name>
<reference evidence="14" key="1">
    <citation type="submission" date="2020-12" db="EMBL/GenBank/DDBJ databases">
        <title>Bacterial taxonomy.</title>
        <authorList>
            <person name="Pan X."/>
        </authorList>
    </citation>
    <scope>NUCLEOTIDE SEQUENCE</scope>
    <source>
        <strain evidence="14">KCTC 52957</strain>
    </source>
</reference>
<evidence type="ECO:0000256" key="6">
    <source>
        <dbReference type="ARBA" id="ARBA00022882"/>
    </source>
</evidence>
<feature type="transmembrane region" description="Helical" evidence="12">
    <location>
        <begin position="89"/>
        <end position="110"/>
    </location>
</feature>
<feature type="transmembrane region" description="Helical" evidence="12">
    <location>
        <begin position="33"/>
        <end position="51"/>
    </location>
</feature>
<feature type="domain" description="Ion transport" evidence="13">
    <location>
        <begin position="36"/>
        <end position="229"/>
    </location>
</feature>
<evidence type="ECO:0000256" key="5">
    <source>
        <dbReference type="ARBA" id="ARBA00022826"/>
    </source>
</evidence>
<keyword evidence="10 12" id="KW-0472">Membrane</keyword>
<comment type="subcellular location">
    <subcellularLocation>
        <location evidence="1">Membrane</location>
        <topology evidence="1">Multi-pass membrane protein</topology>
    </subcellularLocation>
</comment>
<evidence type="ECO:0000256" key="2">
    <source>
        <dbReference type="ARBA" id="ARBA00022448"/>
    </source>
</evidence>
<organism evidence="14 15">
    <name type="scientific">Palleronia pontilimi</name>
    <dbReference type="NCBI Taxonomy" id="1964209"/>
    <lineage>
        <taxon>Bacteria</taxon>
        <taxon>Pseudomonadati</taxon>
        <taxon>Pseudomonadota</taxon>
        <taxon>Alphaproteobacteria</taxon>
        <taxon>Rhodobacterales</taxon>
        <taxon>Roseobacteraceae</taxon>
        <taxon>Palleronia</taxon>
    </lineage>
</organism>
<keyword evidence="8 12" id="KW-1133">Transmembrane helix</keyword>
<keyword evidence="4 12" id="KW-0812">Transmembrane</keyword>
<evidence type="ECO:0000256" key="4">
    <source>
        <dbReference type="ARBA" id="ARBA00022692"/>
    </source>
</evidence>
<evidence type="ECO:0000256" key="1">
    <source>
        <dbReference type="ARBA" id="ARBA00004141"/>
    </source>
</evidence>
<keyword evidence="3" id="KW-0633">Potassium transport</keyword>
<dbReference type="GO" id="GO:0008076">
    <property type="term" value="C:voltage-gated potassium channel complex"/>
    <property type="evidence" value="ECO:0007669"/>
    <property type="project" value="InterPro"/>
</dbReference>
<evidence type="ECO:0000313" key="15">
    <source>
        <dbReference type="Proteomes" id="UP000642488"/>
    </source>
</evidence>
<dbReference type="Pfam" id="PF00520">
    <property type="entry name" value="Ion_trans"/>
    <property type="match status" value="1"/>
</dbReference>
<dbReference type="EMBL" id="JAEKPD010000007">
    <property type="protein sequence ID" value="MBJ3762844.1"/>
    <property type="molecule type" value="Genomic_DNA"/>
</dbReference>
<feature type="transmembrane region" description="Helical" evidence="12">
    <location>
        <begin position="153"/>
        <end position="170"/>
    </location>
</feature>
<dbReference type="AlphaFoldDB" id="A0A934MGY8"/>
<gene>
    <name evidence="14" type="ORF">ILP92_08805</name>
</gene>
<comment type="caution">
    <text evidence="14">The sequence shown here is derived from an EMBL/GenBank/DDBJ whole genome shotgun (WGS) entry which is preliminary data.</text>
</comment>
<dbReference type="GO" id="GO:0001508">
    <property type="term" value="P:action potential"/>
    <property type="evidence" value="ECO:0007669"/>
    <property type="project" value="TreeGrafter"/>
</dbReference>
<evidence type="ECO:0000313" key="14">
    <source>
        <dbReference type="EMBL" id="MBJ3762844.1"/>
    </source>
</evidence>
<keyword evidence="5" id="KW-0631">Potassium channel</keyword>
<evidence type="ECO:0000256" key="7">
    <source>
        <dbReference type="ARBA" id="ARBA00022958"/>
    </source>
</evidence>
<keyword evidence="9" id="KW-0406">Ion transport</keyword>
<proteinExistence type="predicted"/>
<evidence type="ECO:0000256" key="8">
    <source>
        <dbReference type="ARBA" id="ARBA00022989"/>
    </source>
</evidence>
<feature type="transmembrane region" description="Helical" evidence="12">
    <location>
        <begin position="63"/>
        <end position="82"/>
    </location>
</feature>
<dbReference type="SUPFAM" id="SSF81324">
    <property type="entry name" value="Voltage-gated potassium channels"/>
    <property type="match status" value="1"/>
</dbReference>
<evidence type="ECO:0000256" key="3">
    <source>
        <dbReference type="ARBA" id="ARBA00022538"/>
    </source>
</evidence>
<evidence type="ECO:0000256" key="10">
    <source>
        <dbReference type="ARBA" id="ARBA00023136"/>
    </source>
</evidence>
<dbReference type="PANTHER" id="PTHR11537:SF254">
    <property type="entry name" value="POTASSIUM VOLTAGE-GATED CHANNEL PROTEIN SHAB"/>
    <property type="match status" value="1"/>
</dbReference>
<dbReference type="GO" id="GO:0005249">
    <property type="term" value="F:voltage-gated potassium channel activity"/>
    <property type="evidence" value="ECO:0007669"/>
    <property type="project" value="InterPro"/>
</dbReference>
<protein>
    <submittedName>
        <fullName evidence="14">Ion transporter</fullName>
    </submittedName>
</protein>
<evidence type="ECO:0000256" key="12">
    <source>
        <dbReference type="SAM" id="Phobius"/>
    </source>
</evidence>
<sequence>MRARGARAKQATSALVKSILQTLYEGDGTGPRAFRIALVIFDLVTIAYFLATATSDLDTRLLVIDLVVAAVVLVDLGARLWIAERRMQFLLKLTTLADLIVVLSLLAPLIAGSNFGFLRVLRVLRLVRSFHLIEQLDKATQHLDINRRVVRAALNLAAFIFVVTSLVWVWEHDRNDNVETYIDALYFTITTLTTTGYGDIILTDRVGRILTICIMIFGVGFFLNLLQAIYRPNKVEQKCPECGLELHDRDASHCKHCGNTIYIETEGET</sequence>
<dbReference type="InterPro" id="IPR005821">
    <property type="entry name" value="Ion_trans_dom"/>
</dbReference>
<keyword evidence="7" id="KW-0630">Potassium</keyword>
<dbReference type="Gene3D" id="1.20.120.350">
    <property type="entry name" value="Voltage-gated potassium channels. Chain C"/>
    <property type="match status" value="1"/>
</dbReference>
<evidence type="ECO:0000256" key="9">
    <source>
        <dbReference type="ARBA" id="ARBA00023065"/>
    </source>
</evidence>
<keyword evidence="11" id="KW-0407">Ion channel</keyword>
<evidence type="ECO:0000256" key="11">
    <source>
        <dbReference type="ARBA" id="ARBA00023303"/>
    </source>
</evidence>
<dbReference type="InterPro" id="IPR027359">
    <property type="entry name" value="Volt_channel_dom_sf"/>
</dbReference>
<keyword evidence="2" id="KW-0813">Transport</keyword>
<dbReference type="PANTHER" id="PTHR11537">
    <property type="entry name" value="VOLTAGE-GATED POTASSIUM CHANNEL"/>
    <property type="match status" value="1"/>
</dbReference>
<dbReference type="InterPro" id="IPR028325">
    <property type="entry name" value="VG_K_chnl"/>
</dbReference>
<dbReference type="Gene3D" id="1.10.287.70">
    <property type="match status" value="1"/>
</dbReference>
<evidence type="ECO:0000259" key="13">
    <source>
        <dbReference type="Pfam" id="PF00520"/>
    </source>
</evidence>
<feature type="transmembrane region" description="Helical" evidence="12">
    <location>
        <begin position="182"/>
        <end position="202"/>
    </location>
</feature>
<feature type="transmembrane region" description="Helical" evidence="12">
    <location>
        <begin position="209"/>
        <end position="230"/>
    </location>
</feature>
<dbReference type="Proteomes" id="UP000642488">
    <property type="component" value="Unassembled WGS sequence"/>
</dbReference>
<keyword evidence="6" id="KW-0851">Voltage-gated channel</keyword>